<accession>A3IYZ5</accession>
<name>A3IYZ5_9CHRO</name>
<gene>
    <name evidence="1" type="ORF">CY0110_14360</name>
</gene>
<reference evidence="1 2" key="1">
    <citation type="submission" date="2007-03" db="EMBL/GenBank/DDBJ databases">
        <authorList>
            <person name="Stal L."/>
            <person name="Ferriera S."/>
            <person name="Johnson J."/>
            <person name="Kravitz S."/>
            <person name="Beeson K."/>
            <person name="Sutton G."/>
            <person name="Rogers Y.-H."/>
            <person name="Friedman R."/>
            <person name="Frazier M."/>
            <person name="Venter J.C."/>
        </authorList>
    </citation>
    <scope>NUCLEOTIDE SEQUENCE [LARGE SCALE GENOMIC DNA]</scope>
    <source>
        <strain evidence="1 2">CCY0110</strain>
    </source>
</reference>
<comment type="caution">
    <text evidence="1">The sequence shown here is derived from an EMBL/GenBank/DDBJ whole genome shotgun (WGS) entry which is preliminary data.</text>
</comment>
<dbReference type="SUPFAM" id="SSF54768">
    <property type="entry name" value="dsRNA-binding domain-like"/>
    <property type="match status" value="1"/>
</dbReference>
<keyword evidence="2" id="KW-1185">Reference proteome</keyword>
<evidence type="ECO:0000313" key="1">
    <source>
        <dbReference type="EMBL" id="EAZ88296.1"/>
    </source>
</evidence>
<evidence type="ECO:0000313" key="2">
    <source>
        <dbReference type="Proteomes" id="UP000003781"/>
    </source>
</evidence>
<dbReference type="AlphaFoldDB" id="A3IYZ5"/>
<sequence length="61" mass="7179">MKRPDYFYHQVGNDWLCRCQVHWLDELIIETEAIDGSKKNAKANASLKAIAQLENFREELK</sequence>
<evidence type="ECO:0008006" key="3">
    <source>
        <dbReference type="Google" id="ProtNLM"/>
    </source>
</evidence>
<dbReference type="EMBL" id="AAXW01000091">
    <property type="protein sequence ID" value="EAZ88296.1"/>
    <property type="molecule type" value="Genomic_DNA"/>
</dbReference>
<protein>
    <recommendedName>
        <fullName evidence="3">DRBM domain-containing protein</fullName>
    </recommendedName>
</protein>
<proteinExistence type="predicted"/>
<dbReference type="Proteomes" id="UP000003781">
    <property type="component" value="Unassembled WGS sequence"/>
</dbReference>
<organism evidence="1 2">
    <name type="scientific">Crocosphaera chwakensis CCY0110</name>
    <dbReference type="NCBI Taxonomy" id="391612"/>
    <lineage>
        <taxon>Bacteria</taxon>
        <taxon>Bacillati</taxon>
        <taxon>Cyanobacteriota</taxon>
        <taxon>Cyanophyceae</taxon>
        <taxon>Oscillatoriophycideae</taxon>
        <taxon>Chroococcales</taxon>
        <taxon>Aphanothecaceae</taxon>
        <taxon>Crocosphaera</taxon>
        <taxon>Crocosphaera chwakensis</taxon>
    </lineage>
</organism>